<protein>
    <recommendedName>
        <fullName evidence="4">Rad50/SbcC-type AAA domain-containing protein</fullName>
    </recommendedName>
</protein>
<dbReference type="SUPFAM" id="SSF52540">
    <property type="entry name" value="P-loop containing nucleoside triphosphate hydrolases"/>
    <property type="match status" value="1"/>
</dbReference>
<dbReference type="InterPro" id="IPR027417">
    <property type="entry name" value="P-loop_NTPase"/>
</dbReference>
<accession>A0A1Y1QH56</accession>
<sequence>MIQIKEVVAYSHHGETRSLPFKLGAVNIISGESKAGKSAVLKIIDYCFGASHCDVPEGKVRRNVAWFGLLLQTSSGQAFVARQVPLGESKSSEAVFTLIGQDIEIPNGEALRQTTNTEGLRSLLASWTGITSYRHTPPDGQTRHHLVVSIRHAIALCLQSQNEIAQQKWLFHGGNDRDKAQAIKDTLPYFLGAISDEYLSQQSELKAVKTEIRQIERRMKEAANIRGEGTTRADTLLLEAKAVGLTEASDLASWEEKVAILTAIQSTPLSLSLAEGNDTTEFNRLTGIRNQLLKQQSDLLATLKRARTFEGTSKNYSVEVNEHIARLNAVSIFGSSCSDHVCPLCLQDLPTKSITPSVAQIKQSLVYLEQGRGAVDATTPKIEFAIAEVEAELASVRQQLGHNRELLSAVKKSNERLQLASDSDVRRALILGRISLYLENIPTTVSTTGQDERLQTLKIRERELETSLSNEAMQQRLESCLSNVNRNVSEFAKQVNLEYSDSPLRLDTKNLTIIADTLERPVPMSQMGSGENHVGYHIVAHLALHDWFARRKRPVPSFLIFDQLSQAHFSPDSDTKVPKTKVDADRLAVKGLYRLIFNVTNALSGRLQVLITDHPYFDDDQRFKDAVVERWIDGKKLVPENWPASA</sequence>
<proteinExistence type="predicted"/>
<evidence type="ECO:0000256" key="1">
    <source>
        <dbReference type="SAM" id="Coils"/>
    </source>
</evidence>
<dbReference type="Pfam" id="PF12532">
    <property type="entry name" value="DUF3732"/>
    <property type="match status" value="1"/>
</dbReference>
<dbReference type="InterPro" id="IPR022205">
    <property type="entry name" value="DUF3732"/>
</dbReference>
<feature type="coiled-coil region" evidence="1">
    <location>
        <begin position="198"/>
        <end position="225"/>
    </location>
</feature>
<reference evidence="2 3" key="1">
    <citation type="submission" date="2017-01" db="EMBL/GenBank/DDBJ databases">
        <title>Novel large sulfur bacteria in the metagenomes of groundwater-fed chemosynthetic microbial mats in the Lake Huron basin.</title>
        <authorList>
            <person name="Sharrar A.M."/>
            <person name="Flood B.E."/>
            <person name="Bailey J.V."/>
            <person name="Jones D.S."/>
            <person name="Biddanda B."/>
            <person name="Ruberg S.A."/>
            <person name="Marcus D.N."/>
            <person name="Dick G.J."/>
        </authorList>
    </citation>
    <scope>NUCLEOTIDE SEQUENCE [LARGE SCALE GENOMIC DNA]</scope>
    <source>
        <strain evidence="2">A8</strain>
    </source>
</reference>
<dbReference type="AlphaFoldDB" id="A0A1Y1QH56"/>
<evidence type="ECO:0000313" key="3">
    <source>
        <dbReference type="Proteomes" id="UP000192491"/>
    </source>
</evidence>
<gene>
    <name evidence="2" type="ORF">BWK73_33335</name>
</gene>
<dbReference type="EMBL" id="MTEJ01000283">
    <property type="protein sequence ID" value="OQX05553.1"/>
    <property type="molecule type" value="Genomic_DNA"/>
</dbReference>
<dbReference type="Gene3D" id="3.40.50.300">
    <property type="entry name" value="P-loop containing nucleotide triphosphate hydrolases"/>
    <property type="match status" value="1"/>
</dbReference>
<keyword evidence="1" id="KW-0175">Coiled coil</keyword>
<evidence type="ECO:0008006" key="4">
    <source>
        <dbReference type="Google" id="ProtNLM"/>
    </source>
</evidence>
<evidence type="ECO:0000313" key="2">
    <source>
        <dbReference type="EMBL" id="OQX05553.1"/>
    </source>
</evidence>
<dbReference type="Proteomes" id="UP000192491">
    <property type="component" value="Unassembled WGS sequence"/>
</dbReference>
<name>A0A1Y1QH56_9GAMM</name>
<comment type="caution">
    <text evidence="2">The sequence shown here is derived from an EMBL/GenBank/DDBJ whole genome shotgun (WGS) entry which is preliminary data.</text>
</comment>
<organism evidence="2 3">
    <name type="scientific">Thiothrix lacustris</name>
    <dbReference type="NCBI Taxonomy" id="525917"/>
    <lineage>
        <taxon>Bacteria</taxon>
        <taxon>Pseudomonadati</taxon>
        <taxon>Pseudomonadota</taxon>
        <taxon>Gammaproteobacteria</taxon>
        <taxon>Thiotrichales</taxon>
        <taxon>Thiotrichaceae</taxon>
        <taxon>Thiothrix</taxon>
    </lineage>
</organism>